<dbReference type="AlphaFoldDB" id="A0A0C9STM6"/>
<evidence type="ECO:0000313" key="2">
    <source>
        <dbReference type="EMBL" id="KIJ12164.1"/>
    </source>
</evidence>
<dbReference type="OrthoDB" id="2690122at2759"/>
<accession>A0A0C9STM6</accession>
<evidence type="ECO:0000256" key="1">
    <source>
        <dbReference type="SAM" id="MobiDB-lite"/>
    </source>
</evidence>
<dbReference type="EMBL" id="KN819367">
    <property type="protein sequence ID" value="KIJ12164.1"/>
    <property type="molecule type" value="Genomic_DNA"/>
</dbReference>
<keyword evidence="3" id="KW-1185">Reference proteome</keyword>
<protein>
    <submittedName>
        <fullName evidence="2">Uncharacterized protein</fullName>
    </submittedName>
</protein>
<gene>
    <name evidence="2" type="ORF">PAXINDRAFT_157002</name>
</gene>
<proteinExistence type="predicted"/>
<dbReference type="Proteomes" id="UP000053647">
    <property type="component" value="Unassembled WGS sequence"/>
</dbReference>
<name>A0A0C9STM6_PAXIN</name>
<sequence length="265" mass="29540">MTLLPISHFFSGTGGLSKPKHVSATGKDKETYTDLKGHCPFQMRAICMLRDIDEKGWAAVHLEYTDSVQKVHTLSEVAMKLHTSAGSLQGPCTDYLSAKCNRLLQTIKAWIAAEEEIVLLMDEGMEVFEGRLLLGQLHSMGRGKRTRLFNKYQTQFLQENNADLGGAEEERQCKRTRADPAGMVNQELHQHTAVNVTQRTRVTISTSYFCTPSTEQPGQGNSSNPTQINGAAPAELAPYSEVSIDDQYSEYIEDVMPQEKAKREL</sequence>
<feature type="region of interest" description="Disordered" evidence="1">
    <location>
        <begin position="209"/>
        <end position="242"/>
    </location>
</feature>
<reference evidence="3" key="2">
    <citation type="submission" date="2015-01" db="EMBL/GenBank/DDBJ databases">
        <title>Evolutionary Origins and Diversification of the Mycorrhizal Mutualists.</title>
        <authorList>
            <consortium name="DOE Joint Genome Institute"/>
            <consortium name="Mycorrhizal Genomics Consortium"/>
            <person name="Kohler A."/>
            <person name="Kuo A."/>
            <person name="Nagy L.G."/>
            <person name="Floudas D."/>
            <person name="Copeland A."/>
            <person name="Barry K.W."/>
            <person name="Cichocki N."/>
            <person name="Veneault-Fourrey C."/>
            <person name="LaButti K."/>
            <person name="Lindquist E.A."/>
            <person name="Lipzen A."/>
            <person name="Lundell T."/>
            <person name="Morin E."/>
            <person name="Murat C."/>
            <person name="Riley R."/>
            <person name="Ohm R."/>
            <person name="Sun H."/>
            <person name="Tunlid A."/>
            <person name="Henrissat B."/>
            <person name="Grigoriev I.V."/>
            <person name="Hibbett D.S."/>
            <person name="Martin F."/>
        </authorList>
    </citation>
    <scope>NUCLEOTIDE SEQUENCE [LARGE SCALE GENOMIC DNA]</scope>
    <source>
        <strain evidence="3">ATCC 200175</strain>
    </source>
</reference>
<organism evidence="2 3">
    <name type="scientific">Paxillus involutus ATCC 200175</name>
    <dbReference type="NCBI Taxonomy" id="664439"/>
    <lineage>
        <taxon>Eukaryota</taxon>
        <taxon>Fungi</taxon>
        <taxon>Dikarya</taxon>
        <taxon>Basidiomycota</taxon>
        <taxon>Agaricomycotina</taxon>
        <taxon>Agaricomycetes</taxon>
        <taxon>Agaricomycetidae</taxon>
        <taxon>Boletales</taxon>
        <taxon>Paxilineae</taxon>
        <taxon>Paxillaceae</taxon>
        <taxon>Paxillus</taxon>
    </lineage>
</organism>
<evidence type="ECO:0000313" key="3">
    <source>
        <dbReference type="Proteomes" id="UP000053647"/>
    </source>
</evidence>
<reference evidence="2 3" key="1">
    <citation type="submission" date="2014-06" db="EMBL/GenBank/DDBJ databases">
        <authorList>
            <consortium name="DOE Joint Genome Institute"/>
            <person name="Kuo A."/>
            <person name="Kohler A."/>
            <person name="Nagy L.G."/>
            <person name="Floudas D."/>
            <person name="Copeland A."/>
            <person name="Barry K.W."/>
            <person name="Cichocki N."/>
            <person name="Veneault-Fourrey C."/>
            <person name="LaButti K."/>
            <person name="Lindquist E.A."/>
            <person name="Lipzen A."/>
            <person name="Lundell T."/>
            <person name="Morin E."/>
            <person name="Murat C."/>
            <person name="Sun H."/>
            <person name="Tunlid A."/>
            <person name="Henrissat B."/>
            <person name="Grigoriev I.V."/>
            <person name="Hibbett D.S."/>
            <person name="Martin F."/>
            <person name="Nordberg H.P."/>
            <person name="Cantor M.N."/>
            <person name="Hua S.X."/>
        </authorList>
    </citation>
    <scope>NUCLEOTIDE SEQUENCE [LARGE SCALE GENOMIC DNA]</scope>
    <source>
        <strain evidence="2 3">ATCC 200175</strain>
    </source>
</reference>
<feature type="compositionally biased region" description="Polar residues" evidence="1">
    <location>
        <begin position="209"/>
        <end position="229"/>
    </location>
</feature>
<dbReference type="HOGENOM" id="CLU_1050102_0_0_1"/>